<feature type="transmembrane region" description="Helical" evidence="3">
    <location>
        <begin position="577"/>
        <end position="595"/>
    </location>
</feature>
<sequence>MAMGTCIAIEEIVDKGELTSTITAVSAKAENATIGTDIDQYPQSAIDALNAAIDIAQTVADDTDATAEAVQQAVADLLAAEEIFDAARITAIDKTELQANITAVSAKAENATIGTDIDQYPQSAIDALNAAIDMAQTALDDADATAEEVQQAVTDLLEAEEIFDASRITAEDIISLSVTDLKVTSAGASWLNWSWVKPDDQNFSHVMVYMNSTFVTNTSESYYNATQLAEGMTYNISICTADMYGNISAAWANGSATTLQLPGIYNISTNVTESSITLVWEASNDTTLVQIGRDDAILGNVTGSASYVDSNLSSGTAYNYTLIPYNVSGLQGYAVSIGLTTSSADTSAGGGGGGSSSGSSSSRGGGGGGGGSAGSGEDYANIALKDAANAYVRMNADVTYEFTRPGNDIQAVSFYALKNAGEIKSTIEVLHNRSRLVNSAPAGLVYRYINIWVGNAKFATEANIRDPRVQFKVNNAWMADMDVQPEDIRLQRYDGTAWELLPVTLVNSTADYTVYESDVSGFSVFAITAEKAAASLAGTAAGTDTAAGTAKGIPGGTDTTLTQGEIVTEQGPTDLSGVWLFFAGLLLLEAIALGYEHRKKKRNT</sequence>
<dbReference type="SMART" id="SM00060">
    <property type="entry name" value="FN3"/>
    <property type="match status" value="2"/>
</dbReference>
<feature type="coiled-coil region" evidence="1">
    <location>
        <begin position="125"/>
        <end position="159"/>
    </location>
</feature>
<keyword evidence="6" id="KW-1185">Reference proteome</keyword>
<dbReference type="Proteomes" id="UP000010866">
    <property type="component" value="Chromosome"/>
</dbReference>
<dbReference type="Pfam" id="PF07554">
    <property type="entry name" value="FIVAR"/>
    <property type="match status" value="2"/>
</dbReference>
<evidence type="ECO:0000313" key="6">
    <source>
        <dbReference type="Proteomes" id="UP000010866"/>
    </source>
</evidence>
<reference evidence="6" key="1">
    <citation type="submission" date="2012-02" db="EMBL/GenBank/DDBJ databases">
        <title>Complete sequence of chromosome of Methanomethylovorans hollandica DSM 15978.</title>
        <authorList>
            <person name="Lucas S."/>
            <person name="Copeland A."/>
            <person name="Lapidus A."/>
            <person name="Glavina del Rio T."/>
            <person name="Dalin E."/>
            <person name="Tice H."/>
            <person name="Bruce D."/>
            <person name="Goodwin L."/>
            <person name="Pitluck S."/>
            <person name="Peters L."/>
            <person name="Mikhailova N."/>
            <person name="Held B."/>
            <person name="Kyrpides N."/>
            <person name="Mavromatis K."/>
            <person name="Ivanova N."/>
            <person name="Brettin T."/>
            <person name="Detter J.C."/>
            <person name="Han C."/>
            <person name="Larimer F."/>
            <person name="Land M."/>
            <person name="Hauser L."/>
            <person name="Markowitz V."/>
            <person name="Cheng J.-F."/>
            <person name="Hugenholtz P."/>
            <person name="Woyke T."/>
            <person name="Wu D."/>
            <person name="Spring S."/>
            <person name="Schroeder M."/>
            <person name="Brambilla E."/>
            <person name="Klenk H.-P."/>
            <person name="Eisen J.A."/>
        </authorList>
    </citation>
    <scope>NUCLEOTIDE SEQUENCE [LARGE SCALE GENOMIC DNA]</scope>
    <source>
        <strain evidence="6">DSM 15978 / NBRC 107637 / DMS1</strain>
    </source>
</reference>
<dbReference type="SUPFAM" id="SSF49265">
    <property type="entry name" value="Fibronectin type III"/>
    <property type="match status" value="2"/>
</dbReference>
<evidence type="ECO:0000256" key="3">
    <source>
        <dbReference type="SAM" id="Phobius"/>
    </source>
</evidence>
<feature type="compositionally biased region" description="Gly residues" evidence="2">
    <location>
        <begin position="363"/>
        <end position="372"/>
    </location>
</feature>
<evidence type="ECO:0000313" key="5">
    <source>
        <dbReference type="EMBL" id="AGB49691.1"/>
    </source>
</evidence>
<feature type="domain" description="Fibronectin type-III" evidence="4">
    <location>
        <begin position="175"/>
        <end position="247"/>
    </location>
</feature>
<keyword evidence="3" id="KW-0812">Transmembrane</keyword>
<dbReference type="InterPro" id="IPR003961">
    <property type="entry name" value="FN3_dom"/>
</dbReference>
<dbReference type="KEGG" id="mhz:Metho_1486"/>
<proteinExistence type="predicted"/>
<keyword evidence="3" id="KW-0472">Membrane</keyword>
<name>L0KX39_METHD</name>
<evidence type="ECO:0000259" key="4">
    <source>
        <dbReference type="SMART" id="SM00060"/>
    </source>
</evidence>
<keyword evidence="1" id="KW-0175">Coiled coil</keyword>
<gene>
    <name evidence="5" type="ordered locus">Metho_1486</name>
</gene>
<dbReference type="InterPro" id="IPR036116">
    <property type="entry name" value="FN3_sf"/>
</dbReference>
<dbReference type="HOGENOM" id="CLU_019504_0_0_2"/>
<dbReference type="InterPro" id="IPR013783">
    <property type="entry name" value="Ig-like_fold"/>
</dbReference>
<keyword evidence="3" id="KW-1133">Transmembrane helix</keyword>
<evidence type="ECO:0000256" key="2">
    <source>
        <dbReference type="SAM" id="MobiDB-lite"/>
    </source>
</evidence>
<evidence type="ECO:0000256" key="1">
    <source>
        <dbReference type="SAM" id="Coils"/>
    </source>
</evidence>
<dbReference type="Gene3D" id="1.20.1270.90">
    <property type="entry name" value="AF1782-like"/>
    <property type="match status" value="2"/>
</dbReference>
<dbReference type="OrthoDB" id="103676at2157"/>
<dbReference type="GeneID" id="14407295"/>
<dbReference type="Gene3D" id="2.60.40.10">
    <property type="entry name" value="Immunoglobulins"/>
    <property type="match status" value="2"/>
</dbReference>
<accession>L0KX39</accession>
<dbReference type="AlphaFoldDB" id="L0KX39"/>
<feature type="region of interest" description="Disordered" evidence="2">
    <location>
        <begin position="345"/>
        <end position="372"/>
    </location>
</feature>
<dbReference type="EMBL" id="CP003362">
    <property type="protein sequence ID" value="AGB49691.1"/>
    <property type="molecule type" value="Genomic_DNA"/>
</dbReference>
<feature type="domain" description="Fibronectin type-III" evidence="4">
    <location>
        <begin position="260"/>
        <end position="331"/>
    </location>
</feature>
<protein>
    <submittedName>
        <fullName evidence="5">Putative sugar-binding protein</fullName>
    </submittedName>
</protein>
<dbReference type="RefSeq" id="WP_015324856.1">
    <property type="nucleotide sequence ID" value="NC_019977.1"/>
</dbReference>
<dbReference type="STRING" id="867904.Metho_1486"/>
<organism evidence="5 6">
    <name type="scientific">Methanomethylovorans hollandica (strain DSM 15978 / NBRC 107637 / DMS1)</name>
    <dbReference type="NCBI Taxonomy" id="867904"/>
    <lineage>
        <taxon>Archaea</taxon>
        <taxon>Methanobacteriati</taxon>
        <taxon>Methanobacteriota</taxon>
        <taxon>Stenosarchaea group</taxon>
        <taxon>Methanomicrobia</taxon>
        <taxon>Methanosarcinales</taxon>
        <taxon>Methanosarcinaceae</taxon>
        <taxon>Methanomethylovorans</taxon>
    </lineage>
</organism>
<dbReference type="InterPro" id="IPR026453">
    <property type="entry name" value="PGF_pre_PGF"/>
</dbReference>
<dbReference type="NCBIfam" id="TIGR04213">
    <property type="entry name" value="PGF_pre_PGF"/>
    <property type="match status" value="1"/>
</dbReference>